<reference evidence="5 6" key="1">
    <citation type="submission" date="2019-05" db="EMBL/GenBank/DDBJ databases">
        <title>Complete genome sequencing of Anaerostipes rhamnosivorans.</title>
        <authorList>
            <person name="Bui T.P.N."/>
            <person name="de Vos W.M."/>
        </authorList>
    </citation>
    <scope>NUCLEOTIDE SEQUENCE [LARGE SCALE GENOMIC DNA]</scope>
    <source>
        <strain evidence="5 6">1y2</strain>
    </source>
</reference>
<dbReference type="Proteomes" id="UP000298653">
    <property type="component" value="Chromosome"/>
</dbReference>
<evidence type="ECO:0000256" key="3">
    <source>
        <dbReference type="ARBA" id="ARBA00023163"/>
    </source>
</evidence>
<dbReference type="InterPro" id="IPR011711">
    <property type="entry name" value="GntR_C"/>
</dbReference>
<dbReference type="RefSeq" id="WP_137328808.1">
    <property type="nucleotide sequence ID" value="NZ_CP040058.1"/>
</dbReference>
<dbReference type="SUPFAM" id="SSF46785">
    <property type="entry name" value="Winged helix' DNA-binding domain"/>
    <property type="match status" value="1"/>
</dbReference>
<dbReference type="GO" id="GO:0003700">
    <property type="term" value="F:DNA-binding transcription factor activity"/>
    <property type="evidence" value="ECO:0007669"/>
    <property type="project" value="InterPro"/>
</dbReference>
<dbReference type="EMBL" id="CP040058">
    <property type="protein sequence ID" value="QCP35425.1"/>
    <property type="molecule type" value="Genomic_DNA"/>
</dbReference>
<dbReference type="PANTHER" id="PTHR43537">
    <property type="entry name" value="TRANSCRIPTIONAL REGULATOR, GNTR FAMILY"/>
    <property type="match status" value="1"/>
</dbReference>
<organism evidence="5 6">
    <name type="scientific">Anaerostipes rhamnosivorans</name>
    <dbReference type="NCBI Taxonomy" id="1229621"/>
    <lineage>
        <taxon>Bacteria</taxon>
        <taxon>Bacillati</taxon>
        <taxon>Bacillota</taxon>
        <taxon>Clostridia</taxon>
        <taxon>Lachnospirales</taxon>
        <taxon>Lachnospiraceae</taxon>
        <taxon>Anaerostipes</taxon>
    </lineage>
</organism>
<evidence type="ECO:0000313" key="5">
    <source>
        <dbReference type="EMBL" id="QCP35425.1"/>
    </source>
</evidence>
<dbReference type="PRINTS" id="PR00035">
    <property type="entry name" value="HTHGNTR"/>
</dbReference>
<keyword evidence="3" id="KW-0804">Transcription</keyword>
<dbReference type="GO" id="GO:0003677">
    <property type="term" value="F:DNA binding"/>
    <property type="evidence" value="ECO:0007669"/>
    <property type="project" value="UniProtKB-KW"/>
</dbReference>
<dbReference type="SMART" id="SM00345">
    <property type="entry name" value="HTH_GNTR"/>
    <property type="match status" value="1"/>
</dbReference>
<evidence type="ECO:0000256" key="1">
    <source>
        <dbReference type="ARBA" id="ARBA00023015"/>
    </source>
</evidence>
<dbReference type="PROSITE" id="PS50949">
    <property type="entry name" value="HTH_GNTR"/>
    <property type="match status" value="1"/>
</dbReference>
<dbReference type="Gene3D" id="1.10.10.10">
    <property type="entry name" value="Winged helix-like DNA-binding domain superfamily/Winged helix DNA-binding domain"/>
    <property type="match status" value="1"/>
</dbReference>
<keyword evidence="2" id="KW-0238">DNA-binding</keyword>
<keyword evidence="1" id="KW-0805">Transcription regulation</keyword>
<dbReference type="InterPro" id="IPR000524">
    <property type="entry name" value="Tscrpt_reg_HTH_GntR"/>
</dbReference>
<dbReference type="SUPFAM" id="SSF48008">
    <property type="entry name" value="GntR ligand-binding domain-like"/>
    <property type="match status" value="1"/>
</dbReference>
<sequence>MQQGKAYEKVIEHIKKQIINHDLTIGEKLPPEREISENLGVSRNSVREAIHMLEMMGFISSQQGAGNYVSCNFEKNLVESMSMMFILHKLDYGSITQLRFALEMEAFVLAVDNISEEEIQRIGEYISNLDRGKTEEECVIWDKKIHYAIAKASRNVLIIDILQALSDVLDTYITDMRREIFKDDNKEKLQQTHKEIAKCMIEKNLEGGRRAIEDHFDIINKTLERMKAR</sequence>
<dbReference type="Pfam" id="PF07729">
    <property type="entry name" value="FCD"/>
    <property type="match status" value="1"/>
</dbReference>
<protein>
    <submittedName>
        <fullName evidence="5">Lactate-responsive regulator LldR in Firmicutes, GntR family</fullName>
    </submittedName>
</protein>
<dbReference type="Gene3D" id="1.20.120.530">
    <property type="entry name" value="GntR ligand-binding domain-like"/>
    <property type="match status" value="1"/>
</dbReference>
<dbReference type="CDD" id="cd07377">
    <property type="entry name" value="WHTH_GntR"/>
    <property type="match status" value="1"/>
</dbReference>
<keyword evidence="6" id="KW-1185">Reference proteome</keyword>
<dbReference type="SMART" id="SM00895">
    <property type="entry name" value="FCD"/>
    <property type="match status" value="1"/>
</dbReference>
<evidence type="ECO:0000259" key="4">
    <source>
        <dbReference type="PROSITE" id="PS50949"/>
    </source>
</evidence>
<accession>A0A4P8IEZ6</accession>
<dbReference type="Pfam" id="PF00392">
    <property type="entry name" value="GntR"/>
    <property type="match status" value="1"/>
</dbReference>
<dbReference type="OrthoDB" id="1972820at2"/>
<evidence type="ECO:0000313" key="6">
    <source>
        <dbReference type="Proteomes" id="UP000298653"/>
    </source>
</evidence>
<evidence type="ECO:0000256" key="2">
    <source>
        <dbReference type="ARBA" id="ARBA00023125"/>
    </source>
</evidence>
<name>A0A4P8IEZ6_9FIRM</name>
<dbReference type="InterPro" id="IPR036388">
    <property type="entry name" value="WH-like_DNA-bd_sf"/>
</dbReference>
<dbReference type="KEGG" id="arf:AR1Y2_1971"/>
<gene>
    <name evidence="5" type="ORF">AR1Y2_1971</name>
</gene>
<proteinExistence type="predicted"/>
<dbReference type="InterPro" id="IPR008920">
    <property type="entry name" value="TF_FadR/GntR_C"/>
</dbReference>
<dbReference type="PANTHER" id="PTHR43537:SF43">
    <property type="entry name" value="GNTR-FAMILY TRANSCRIPTIONAL REGULATOR"/>
    <property type="match status" value="1"/>
</dbReference>
<dbReference type="AlphaFoldDB" id="A0A4P8IEZ6"/>
<dbReference type="InterPro" id="IPR036390">
    <property type="entry name" value="WH_DNA-bd_sf"/>
</dbReference>
<feature type="domain" description="HTH gntR-type" evidence="4">
    <location>
        <begin position="4"/>
        <end position="72"/>
    </location>
</feature>